<evidence type="ECO:0008006" key="2">
    <source>
        <dbReference type="Google" id="ProtNLM"/>
    </source>
</evidence>
<reference evidence="1" key="1">
    <citation type="submission" date="2016-10" db="EMBL/GenBank/DDBJ databases">
        <title>Sequence of Gallionella enrichment culture.</title>
        <authorList>
            <person name="Poehlein A."/>
            <person name="Muehling M."/>
            <person name="Daniel R."/>
        </authorList>
    </citation>
    <scope>NUCLEOTIDE SEQUENCE</scope>
</reference>
<dbReference type="Pfam" id="PF13384">
    <property type="entry name" value="HTH_23"/>
    <property type="match status" value="1"/>
</dbReference>
<proteinExistence type="predicted"/>
<name>A0A1J5RYW3_9ZZZZ</name>
<dbReference type="EMBL" id="MLJW01000211">
    <property type="protein sequence ID" value="OIQ93285.1"/>
    <property type="molecule type" value="Genomic_DNA"/>
</dbReference>
<sequence>MSVGKLGLAKTLLAAGVPPEVFAKRLGVSVPTLYRWVPASDYA</sequence>
<protein>
    <recommendedName>
        <fullName evidence="2">Resolvase HTH domain-containing protein</fullName>
    </recommendedName>
</protein>
<dbReference type="AlphaFoldDB" id="A0A1J5RYW3"/>
<dbReference type="Gene3D" id="1.10.10.60">
    <property type="entry name" value="Homeodomain-like"/>
    <property type="match status" value="1"/>
</dbReference>
<evidence type="ECO:0000313" key="1">
    <source>
        <dbReference type="EMBL" id="OIQ93285.1"/>
    </source>
</evidence>
<dbReference type="InterPro" id="IPR009057">
    <property type="entry name" value="Homeodomain-like_sf"/>
</dbReference>
<organism evidence="1">
    <name type="scientific">mine drainage metagenome</name>
    <dbReference type="NCBI Taxonomy" id="410659"/>
    <lineage>
        <taxon>unclassified sequences</taxon>
        <taxon>metagenomes</taxon>
        <taxon>ecological metagenomes</taxon>
    </lineage>
</organism>
<comment type="caution">
    <text evidence="1">The sequence shown here is derived from an EMBL/GenBank/DDBJ whole genome shotgun (WGS) entry which is preliminary data.</text>
</comment>
<gene>
    <name evidence="1" type="ORF">GALL_248070</name>
</gene>
<accession>A0A1J5RYW3</accession>
<dbReference type="SUPFAM" id="SSF46689">
    <property type="entry name" value="Homeodomain-like"/>
    <property type="match status" value="1"/>
</dbReference>